<comment type="caution">
    <text evidence="2">The sequence shown here is derived from an EMBL/GenBank/DDBJ whole genome shotgun (WGS) entry which is preliminary data.</text>
</comment>
<accession>A0AAD7A0L8</accession>
<evidence type="ECO:0000313" key="3">
    <source>
        <dbReference type="Proteomes" id="UP001218218"/>
    </source>
</evidence>
<dbReference type="AlphaFoldDB" id="A0AAD7A0L8"/>
<evidence type="ECO:0000256" key="1">
    <source>
        <dbReference type="SAM" id="MobiDB-lite"/>
    </source>
</evidence>
<evidence type="ECO:0000313" key="2">
    <source>
        <dbReference type="EMBL" id="KAJ7347056.1"/>
    </source>
</evidence>
<dbReference type="EMBL" id="JARIHO010000020">
    <property type="protein sequence ID" value="KAJ7347056.1"/>
    <property type="molecule type" value="Genomic_DNA"/>
</dbReference>
<reference evidence="2" key="1">
    <citation type="submission" date="2023-03" db="EMBL/GenBank/DDBJ databases">
        <title>Massive genome expansion in bonnet fungi (Mycena s.s.) driven by repeated elements and novel gene families across ecological guilds.</title>
        <authorList>
            <consortium name="Lawrence Berkeley National Laboratory"/>
            <person name="Harder C.B."/>
            <person name="Miyauchi S."/>
            <person name="Viragh M."/>
            <person name="Kuo A."/>
            <person name="Thoen E."/>
            <person name="Andreopoulos B."/>
            <person name="Lu D."/>
            <person name="Skrede I."/>
            <person name="Drula E."/>
            <person name="Henrissat B."/>
            <person name="Morin E."/>
            <person name="Kohler A."/>
            <person name="Barry K."/>
            <person name="LaButti K."/>
            <person name="Morin E."/>
            <person name="Salamov A."/>
            <person name="Lipzen A."/>
            <person name="Mereny Z."/>
            <person name="Hegedus B."/>
            <person name="Baldrian P."/>
            <person name="Stursova M."/>
            <person name="Weitz H."/>
            <person name="Taylor A."/>
            <person name="Grigoriev I.V."/>
            <person name="Nagy L.G."/>
            <person name="Martin F."/>
            <person name="Kauserud H."/>
        </authorList>
    </citation>
    <scope>NUCLEOTIDE SEQUENCE</scope>
    <source>
        <strain evidence="2">CBHHK002</strain>
    </source>
</reference>
<feature type="region of interest" description="Disordered" evidence="1">
    <location>
        <begin position="1"/>
        <end position="24"/>
    </location>
</feature>
<proteinExistence type="predicted"/>
<gene>
    <name evidence="2" type="ORF">DFH08DRAFT_208590</name>
</gene>
<dbReference type="Proteomes" id="UP001218218">
    <property type="component" value="Unassembled WGS sequence"/>
</dbReference>
<sequence length="309" mass="35295">MPGISADTGPQIPEPQPTTDNTQTTLPANAFQEVIDKIRILCMTLGVWLNLHVGISRENSGIFLKAIQVIIAINVNLIFRILRRAGLDIVPPTIDVPTDIRTAYKKTGVEPEIIRIPCCPTCFKPYSLETLPDVCDWKKSPRSWPCGTALKKQVFIQNRKTKKKKSKMVPKCIYATQSFESWLQFFLSRQQIEEHLEKSFQQEQTRRNSPQPNIMCDVQDSPAWRGLGNYLWTRYHLVFAFYIDWFNPFTNKIAGQVASCGAIVMYCLNLPIEVRFLLENIFIVGIIPGAPDVWTITHILIARAIKFRT</sequence>
<organism evidence="2 3">
    <name type="scientific">Mycena albidolilacea</name>
    <dbReference type="NCBI Taxonomy" id="1033008"/>
    <lineage>
        <taxon>Eukaryota</taxon>
        <taxon>Fungi</taxon>
        <taxon>Dikarya</taxon>
        <taxon>Basidiomycota</taxon>
        <taxon>Agaricomycotina</taxon>
        <taxon>Agaricomycetes</taxon>
        <taxon>Agaricomycetidae</taxon>
        <taxon>Agaricales</taxon>
        <taxon>Marasmiineae</taxon>
        <taxon>Mycenaceae</taxon>
        <taxon>Mycena</taxon>
    </lineage>
</organism>
<name>A0AAD7A0L8_9AGAR</name>
<keyword evidence="3" id="KW-1185">Reference proteome</keyword>
<protein>
    <submittedName>
        <fullName evidence="2">Uncharacterized protein</fullName>
    </submittedName>
</protein>